<gene>
    <name evidence="3" type="ORF">RJ640_008277</name>
</gene>
<dbReference type="PANTHER" id="PTHR35463:SF11">
    <property type="entry name" value="TRANSMEMBRANE PROTEIN"/>
    <property type="match status" value="1"/>
</dbReference>
<name>A0AA88QFF6_9ASTE</name>
<keyword evidence="4" id="KW-1185">Reference proteome</keyword>
<protein>
    <recommendedName>
        <fullName evidence="5">Transmembrane protein</fullName>
    </recommendedName>
</protein>
<comment type="caution">
    <text evidence="3">The sequence shown here is derived from an EMBL/GenBank/DDBJ whole genome shotgun (WGS) entry which is preliminary data.</text>
</comment>
<keyword evidence="2" id="KW-0732">Signal</keyword>
<feature type="region of interest" description="Disordered" evidence="1">
    <location>
        <begin position="144"/>
        <end position="173"/>
    </location>
</feature>
<sequence length="173" mass="18507">MVTMASQKSTARGVSTAVLLICLFIVLLSPVENVQQENSMQEEEEIPTTDLLETAKRMFSTRTTAVPRADIGSSTSSYWMKARALIDHLQAYLFPPNLEGSIEEAEATGGEGVGGAGEKVKEAVTKSLEKGKATVEDSAKSAAEAAAEAVHKTAKMMKRSSSDRTDTPPQTEL</sequence>
<dbReference type="AlphaFoldDB" id="A0AA88QFF6"/>
<evidence type="ECO:0000313" key="4">
    <source>
        <dbReference type="Proteomes" id="UP001187471"/>
    </source>
</evidence>
<dbReference type="Proteomes" id="UP001187471">
    <property type="component" value="Unassembled WGS sequence"/>
</dbReference>
<evidence type="ECO:0000256" key="1">
    <source>
        <dbReference type="SAM" id="MobiDB-lite"/>
    </source>
</evidence>
<reference evidence="3" key="1">
    <citation type="submission" date="2022-12" db="EMBL/GenBank/DDBJ databases">
        <title>Draft genome assemblies for two species of Escallonia (Escalloniales).</title>
        <authorList>
            <person name="Chanderbali A."/>
            <person name="Dervinis C."/>
            <person name="Anghel I."/>
            <person name="Soltis D."/>
            <person name="Soltis P."/>
            <person name="Zapata F."/>
        </authorList>
    </citation>
    <scope>NUCLEOTIDE SEQUENCE</scope>
    <source>
        <strain evidence="3">UCBG92.1500</strain>
        <tissue evidence="3">Leaf</tissue>
    </source>
</reference>
<organism evidence="3 4">
    <name type="scientific">Escallonia rubra</name>
    <dbReference type="NCBI Taxonomy" id="112253"/>
    <lineage>
        <taxon>Eukaryota</taxon>
        <taxon>Viridiplantae</taxon>
        <taxon>Streptophyta</taxon>
        <taxon>Embryophyta</taxon>
        <taxon>Tracheophyta</taxon>
        <taxon>Spermatophyta</taxon>
        <taxon>Magnoliopsida</taxon>
        <taxon>eudicotyledons</taxon>
        <taxon>Gunneridae</taxon>
        <taxon>Pentapetalae</taxon>
        <taxon>asterids</taxon>
        <taxon>campanulids</taxon>
        <taxon>Escalloniales</taxon>
        <taxon>Escalloniaceae</taxon>
        <taxon>Escallonia</taxon>
    </lineage>
</organism>
<dbReference type="PANTHER" id="PTHR35463">
    <property type="entry name" value="TRANSMEMBRANE PROTEIN"/>
    <property type="match status" value="1"/>
</dbReference>
<feature type="signal peptide" evidence="2">
    <location>
        <begin position="1"/>
        <end position="36"/>
    </location>
</feature>
<feature type="chain" id="PRO_5041719741" description="Transmembrane protein" evidence="2">
    <location>
        <begin position="37"/>
        <end position="173"/>
    </location>
</feature>
<dbReference type="EMBL" id="JAVXUO010003219">
    <property type="protein sequence ID" value="KAK2965483.1"/>
    <property type="molecule type" value="Genomic_DNA"/>
</dbReference>
<proteinExistence type="predicted"/>
<evidence type="ECO:0000313" key="3">
    <source>
        <dbReference type="EMBL" id="KAK2965483.1"/>
    </source>
</evidence>
<accession>A0AA88QFF6</accession>
<evidence type="ECO:0000256" key="2">
    <source>
        <dbReference type="SAM" id="SignalP"/>
    </source>
</evidence>
<evidence type="ECO:0008006" key="5">
    <source>
        <dbReference type="Google" id="ProtNLM"/>
    </source>
</evidence>